<dbReference type="RefSeq" id="WP_161824629.1">
    <property type="nucleotide sequence ID" value="NZ_WVIC01000009.1"/>
</dbReference>
<evidence type="ECO:0000256" key="3">
    <source>
        <dbReference type="ARBA" id="ARBA00022531"/>
    </source>
</evidence>
<accession>A0A8K2A7N9</accession>
<dbReference type="GO" id="GO:0010207">
    <property type="term" value="P:photosystem II assembly"/>
    <property type="evidence" value="ECO:0007669"/>
    <property type="project" value="InterPro"/>
</dbReference>
<dbReference type="GO" id="GO:0042549">
    <property type="term" value="P:photosystem II stabilization"/>
    <property type="evidence" value="ECO:0007669"/>
    <property type="project" value="InterPro"/>
</dbReference>
<dbReference type="Pfam" id="PF01716">
    <property type="entry name" value="MSP"/>
    <property type="match status" value="1"/>
</dbReference>
<evidence type="ECO:0000313" key="11">
    <source>
        <dbReference type="EMBL" id="NCJ06155.1"/>
    </source>
</evidence>
<evidence type="ECO:0000256" key="2">
    <source>
        <dbReference type="ARBA" id="ARBA00009838"/>
    </source>
</evidence>
<evidence type="ECO:0000256" key="4">
    <source>
        <dbReference type="ARBA" id="ARBA00023078"/>
    </source>
</evidence>
<evidence type="ECO:0000256" key="10">
    <source>
        <dbReference type="SAM" id="SignalP"/>
    </source>
</evidence>
<feature type="chain" id="PRO_5035423209" description="Photosystem II extrinsic protein O" evidence="10">
    <location>
        <begin position="27"/>
        <end position="271"/>
    </location>
</feature>
<keyword evidence="12" id="KW-1185">Reference proteome</keyword>
<dbReference type="GO" id="GO:0031676">
    <property type="term" value="C:plasma membrane-derived thylakoid membrane"/>
    <property type="evidence" value="ECO:0007669"/>
    <property type="project" value="UniProtKB-SubCell"/>
</dbReference>
<dbReference type="InterPro" id="IPR002628">
    <property type="entry name" value="PsbO"/>
</dbReference>
<dbReference type="EMBL" id="WVIC01000009">
    <property type="protein sequence ID" value="NCJ06155.1"/>
    <property type="molecule type" value="Genomic_DNA"/>
</dbReference>
<comment type="similarity">
    <text evidence="2">Belongs to the PsbO family.</text>
</comment>
<dbReference type="Gene3D" id="2.40.160.30">
    <property type="entry name" value="Photosystem II, cytochrome c-550 precursor"/>
    <property type="match status" value="1"/>
</dbReference>
<dbReference type="PANTHER" id="PTHR34058">
    <property type="entry name" value="OXYGEN-EVOLVING ENHANCER PROTEIN 1-2, CHLOROPLASTIC"/>
    <property type="match status" value="1"/>
</dbReference>
<comment type="caution">
    <text evidence="11">The sequence shown here is derived from an EMBL/GenBank/DDBJ whole genome shotgun (WGS) entry which is preliminary data.</text>
</comment>
<evidence type="ECO:0000256" key="6">
    <source>
        <dbReference type="ARBA" id="ARBA00023276"/>
    </source>
</evidence>
<reference evidence="11" key="1">
    <citation type="submission" date="2019-12" db="EMBL/GenBank/DDBJ databases">
        <title>High-Quality draft genome sequences of three cyanobacteria isolated from the limestone walls of the Old Cathedral of Coimbra.</title>
        <authorList>
            <person name="Tiago I."/>
            <person name="Soares F."/>
            <person name="Portugal A."/>
        </authorList>
    </citation>
    <scope>NUCLEOTIDE SEQUENCE [LARGE SCALE GENOMIC DNA]</scope>
    <source>
        <strain evidence="11">C</strain>
    </source>
</reference>
<comment type="subcellular location">
    <subcellularLocation>
        <location evidence="1">Cellular thylakoid membrane</location>
        <topology evidence="1">Peripheral membrane protein</topology>
        <orientation evidence="1">Lumenal side</orientation>
    </subcellularLocation>
</comment>
<sequence>MKFRALIVAFLAICLGVFSIHDSALAASQPGMTYDEILGTGLANNCPNLGETARGSYAIESGEAYKLTDLCLQPLTFLVEEESSNPRKVAEFVNTKVMTRYTTSLESIEGPLKPNTEGGLTFYEKDGIDFQAITVKMPGGELVPLLFTVKELVASTQPSLKAINTSTDFTGEYVVPSYRTSNFLDPKGRGLASGYDNAVARPAAAEKGENVKKFDLGKGKISLQVAKVDGQTGEIAGTFETEQPADSDMGAHKPKNVLIQGIFYGRVSPQA</sequence>
<dbReference type="InterPro" id="IPR011250">
    <property type="entry name" value="OMP/PagP_B-barrel"/>
</dbReference>
<gene>
    <name evidence="11" type="ORF">GS597_06410</name>
</gene>
<dbReference type="SUPFAM" id="SSF56925">
    <property type="entry name" value="OMPA-like"/>
    <property type="match status" value="1"/>
</dbReference>
<keyword evidence="5" id="KW-0472">Membrane</keyword>
<evidence type="ECO:0000256" key="7">
    <source>
        <dbReference type="ARBA" id="ARBA00039796"/>
    </source>
</evidence>
<dbReference type="AlphaFoldDB" id="A0A8K2A7N9"/>
<protein>
    <recommendedName>
        <fullName evidence="7">Photosystem II extrinsic protein O</fullName>
    </recommendedName>
    <alternativeName>
        <fullName evidence="8">Photosystem II manganese-stabilizing polypeptide</fullName>
    </alternativeName>
</protein>
<dbReference type="Proteomes" id="UP000607397">
    <property type="component" value="Unassembled WGS sequence"/>
</dbReference>
<evidence type="ECO:0000256" key="8">
    <source>
        <dbReference type="ARBA" id="ARBA00043037"/>
    </source>
</evidence>
<comment type="function">
    <text evidence="9">One of the extrinsic, lumenal subunits of photosystem II (PSII), which stabilize and protect the oxygen-evolving complex. PSII is a light-driven water plastoquinone oxidoreductase, using light energy to abstract electrons from H(2)O, generating a proton gradient subsequently used for ATP formation. Required for dimerization of PSII and for binding of PsbQ to PSII.</text>
</comment>
<keyword evidence="3" id="KW-0602">Photosynthesis</keyword>
<keyword evidence="10" id="KW-0732">Signal</keyword>
<evidence type="ECO:0000256" key="5">
    <source>
        <dbReference type="ARBA" id="ARBA00023136"/>
    </source>
</evidence>
<dbReference type="GO" id="GO:0010242">
    <property type="term" value="F:oxygen evolving activity"/>
    <property type="evidence" value="ECO:0007669"/>
    <property type="project" value="InterPro"/>
</dbReference>
<organism evidence="11 12">
    <name type="scientific">Petrachloros mirabilis ULC683</name>
    <dbReference type="NCBI Taxonomy" id="2781853"/>
    <lineage>
        <taxon>Bacteria</taxon>
        <taxon>Bacillati</taxon>
        <taxon>Cyanobacteriota</taxon>
        <taxon>Cyanophyceae</taxon>
        <taxon>Synechococcales</taxon>
        <taxon>Petrachlorosaceae</taxon>
        <taxon>Petrachloros</taxon>
        <taxon>Petrachloros mirabilis</taxon>
    </lineage>
</organism>
<proteinExistence type="inferred from homology"/>
<keyword evidence="4" id="KW-0793">Thylakoid</keyword>
<evidence type="ECO:0000313" key="12">
    <source>
        <dbReference type="Proteomes" id="UP000607397"/>
    </source>
</evidence>
<evidence type="ECO:0000256" key="9">
    <source>
        <dbReference type="ARBA" id="ARBA00046136"/>
    </source>
</evidence>
<feature type="signal peptide" evidence="10">
    <location>
        <begin position="1"/>
        <end position="26"/>
    </location>
</feature>
<dbReference type="Gene3D" id="3.30.2050.10">
    <property type="entry name" value="photosynthetic oxygen evolving center domain"/>
    <property type="match status" value="1"/>
</dbReference>
<name>A0A8K2A7N9_9CYAN</name>
<keyword evidence="6" id="KW-0604">Photosystem II</keyword>
<dbReference type="GO" id="GO:0009654">
    <property type="term" value="C:photosystem II oxygen evolving complex"/>
    <property type="evidence" value="ECO:0007669"/>
    <property type="project" value="InterPro"/>
</dbReference>
<evidence type="ECO:0000256" key="1">
    <source>
        <dbReference type="ARBA" id="ARBA00004526"/>
    </source>
</evidence>